<name>A0ABX0LEL9_9NEIS</name>
<protein>
    <submittedName>
        <fullName evidence="1">Uncharacterized protein</fullName>
    </submittedName>
</protein>
<gene>
    <name evidence="1" type="ORF">HA052_22495</name>
</gene>
<evidence type="ECO:0000313" key="1">
    <source>
        <dbReference type="EMBL" id="NHR07962.1"/>
    </source>
</evidence>
<accession>A0ABX0LEL9</accession>
<sequence length="57" mass="6705">MHNKTNGNSTFETNRDAAVVQIRLTEEGELKIDEWGDAEAAWRFLRQSDFWMQFVSK</sequence>
<comment type="caution">
    <text evidence="1">The sequence shown here is derived from an EMBL/GenBank/DDBJ whole genome shotgun (WGS) entry which is preliminary data.</text>
</comment>
<organism evidence="1 2">
    <name type="scientific">Chromobacterium fluminis</name>
    <dbReference type="NCBI Taxonomy" id="3044269"/>
    <lineage>
        <taxon>Bacteria</taxon>
        <taxon>Pseudomonadati</taxon>
        <taxon>Pseudomonadota</taxon>
        <taxon>Betaproteobacteria</taxon>
        <taxon>Neisseriales</taxon>
        <taxon>Chromobacteriaceae</taxon>
        <taxon>Chromobacterium</taxon>
    </lineage>
</organism>
<dbReference type="RefSeq" id="WP_166453679.1">
    <property type="nucleotide sequence ID" value="NZ_JAAOMA010000046.1"/>
</dbReference>
<keyword evidence="2" id="KW-1185">Reference proteome</keyword>
<reference evidence="1 2" key="1">
    <citation type="submission" date="2020-03" db="EMBL/GenBank/DDBJ databases">
        <title>Draft genome sequence of environmentally isolated cultures.</title>
        <authorList>
            <person name="Wilson H.S."/>
            <person name="De Leon M.E."/>
        </authorList>
    </citation>
    <scope>NUCLEOTIDE SEQUENCE [LARGE SCALE GENOMIC DNA]</scope>
    <source>
        <strain evidence="1 2">HSC-31F16</strain>
    </source>
</reference>
<proteinExistence type="predicted"/>
<dbReference type="EMBL" id="JAAOMA010000046">
    <property type="protein sequence ID" value="NHR07962.1"/>
    <property type="molecule type" value="Genomic_DNA"/>
</dbReference>
<evidence type="ECO:0000313" key="2">
    <source>
        <dbReference type="Proteomes" id="UP001515641"/>
    </source>
</evidence>
<dbReference type="Proteomes" id="UP001515641">
    <property type="component" value="Unassembled WGS sequence"/>
</dbReference>